<dbReference type="GO" id="GO:0003700">
    <property type="term" value="F:DNA-binding transcription factor activity"/>
    <property type="evidence" value="ECO:0007669"/>
    <property type="project" value="InterPro"/>
</dbReference>
<name>A0A963YRK2_9PROT</name>
<dbReference type="InterPro" id="IPR036388">
    <property type="entry name" value="WH-like_DNA-bd_sf"/>
</dbReference>
<evidence type="ECO:0000313" key="8">
    <source>
        <dbReference type="Proteomes" id="UP000708298"/>
    </source>
</evidence>
<dbReference type="RefSeq" id="WP_227321336.1">
    <property type="nucleotide sequence ID" value="NZ_JAESVB010000004.1"/>
</dbReference>
<keyword evidence="4" id="KW-0238">DNA-binding</keyword>
<dbReference type="InterPro" id="IPR039422">
    <property type="entry name" value="MarR/SlyA-like"/>
</dbReference>
<keyword evidence="5" id="KW-0804">Transcription</keyword>
<dbReference type="InterPro" id="IPR055166">
    <property type="entry name" value="Transc_reg_Sar_Rot_HTH"/>
</dbReference>
<comment type="subcellular location">
    <subcellularLocation>
        <location evidence="1">Cytoplasm</location>
    </subcellularLocation>
</comment>
<keyword evidence="2" id="KW-0963">Cytoplasm</keyword>
<comment type="caution">
    <text evidence="7">The sequence shown here is derived from an EMBL/GenBank/DDBJ whole genome shotgun (WGS) entry which is preliminary data.</text>
</comment>
<dbReference type="GO" id="GO:0006950">
    <property type="term" value="P:response to stress"/>
    <property type="evidence" value="ECO:0007669"/>
    <property type="project" value="TreeGrafter"/>
</dbReference>
<dbReference type="Proteomes" id="UP000708298">
    <property type="component" value="Unassembled WGS sequence"/>
</dbReference>
<keyword evidence="8" id="KW-1185">Reference proteome</keyword>
<keyword evidence="3" id="KW-0805">Transcription regulation</keyword>
<dbReference type="Gene3D" id="1.10.10.10">
    <property type="entry name" value="Winged helix-like DNA-binding domain superfamily/Winged helix DNA-binding domain"/>
    <property type="match status" value="1"/>
</dbReference>
<dbReference type="Pfam" id="PF22381">
    <property type="entry name" value="Staph_reg_Sar_Rot"/>
    <property type="match status" value="1"/>
</dbReference>
<evidence type="ECO:0000256" key="2">
    <source>
        <dbReference type="ARBA" id="ARBA00022490"/>
    </source>
</evidence>
<dbReference type="PANTHER" id="PTHR33164:SF5">
    <property type="entry name" value="ORGANIC HYDROPEROXIDE RESISTANCE TRANSCRIPTIONAL REGULATOR"/>
    <property type="match status" value="1"/>
</dbReference>
<dbReference type="PANTHER" id="PTHR33164">
    <property type="entry name" value="TRANSCRIPTIONAL REGULATOR, MARR FAMILY"/>
    <property type="match status" value="1"/>
</dbReference>
<sequence>MSDAPTAMPALPDFLCFAAYSTGHAFNRLYKPLLEAMGLTYPQYLVMVQLWAEDDQTVGALGGRLFLESNTLTPLIKRLEASGFVTRRRDPADERQVRVVLTAAGRALEAQAQSVPGCIFEATGLTLDEIQRLTRDLTTLRDRLLAGGT</sequence>
<evidence type="ECO:0000256" key="3">
    <source>
        <dbReference type="ARBA" id="ARBA00023015"/>
    </source>
</evidence>
<proteinExistence type="predicted"/>
<dbReference type="GO" id="GO:0005737">
    <property type="term" value="C:cytoplasm"/>
    <property type="evidence" value="ECO:0007669"/>
    <property type="project" value="UniProtKB-SubCell"/>
</dbReference>
<accession>A0A963YRK2</accession>
<evidence type="ECO:0000256" key="1">
    <source>
        <dbReference type="ARBA" id="ARBA00004496"/>
    </source>
</evidence>
<evidence type="ECO:0000313" key="7">
    <source>
        <dbReference type="EMBL" id="MCB8875674.1"/>
    </source>
</evidence>
<protein>
    <submittedName>
        <fullName evidence="7">MarR family transcriptional regulator</fullName>
    </submittedName>
</protein>
<dbReference type="GO" id="GO:0003677">
    <property type="term" value="F:DNA binding"/>
    <property type="evidence" value="ECO:0007669"/>
    <property type="project" value="UniProtKB-KW"/>
</dbReference>
<dbReference type="SUPFAM" id="SSF46785">
    <property type="entry name" value="Winged helix' DNA-binding domain"/>
    <property type="match status" value="1"/>
</dbReference>
<dbReference type="AlphaFoldDB" id="A0A963YRK2"/>
<dbReference type="PROSITE" id="PS50995">
    <property type="entry name" value="HTH_MARR_2"/>
    <property type="match status" value="1"/>
</dbReference>
<dbReference type="SMART" id="SM00347">
    <property type="entry name" value="HTH_MARR"/>
    <property type="match status" value="1"/>
</dbReference>
<dbReference type="InterPro" id="IPR000835">
    <property type="entry name" value="HTH_MarR-typ"/>
</dbReference>
<dbReference type="InterPro" id="IPR036390">
    <property type="entry name" value="WH_DNA-bd_sf"/>
</dbReference>
<reference evidence="7" key="1">
    <citation type="journal article" date="2021" name="Microorganisms">
        <title>Acidisoma silvae sp. nov. and Acidisomacellulosilytica sp. nov., Two Acidophilic Bacteria Isolated from Decaying Wood, Hydrolyzing Cellulose and Producing Poly-3-hydroxybutyrate.</title>
        <authorList>
            <person name="Mieszkin S."/>
            <person name="Pouder E."/>
            <person name="Uroz S."/>
            <person name="Simon-Colin C."/>
            <person name="Alain K."/>
        </authorList>
    </citation>
    <scope>NUCLEOTIDE SEQUENCE</scope>
    <source>
        <strain evidence="7">HW T2.11</strain>
    </source>
</reference>
<gene>
    <name evidence="7" type="ORF">ASILVAE211_10815</name>
</gene>
<evidence type="ECO:0000259" key="6">
    <source>
        <dbReference type="PROSITE" id="PS50995"/>
    </source>
</evidence>
<dbReference type="EMBL" id="JAESVB010000004">
    <property type="protein sequence ID" value="MCB8875674.1"/>
    <property type="molecule type" value="Genomic_DNA"/>
</dbReference>
<reference evidence="7" key="2">
    <citation type="submission" date="2021-01" db="EMBL/GenBank/DDBJ databases">
        <authorList>
            <person name="Mieszkin S."/>
            <person name="Pouder E."/>
            <person name="Alain K."/>
        </authorList>
    </citation>
    <scope>NUCLEOTIDE SEQUENCE</scope>
    <source>
        <strain evidence="7">HW T2.11</strain>
    </source>
</reference>
<dbReference type="FunFam" id="1.10.10.10:FF:000163">
    <property type="entry name" value="MarR family transcriptional regulator"/>
    <property type="match status" value="1"/>
</dbReference>
<feature type="domain" description="HTH marR-type" evidence="6">
    <location>
        <begin position="12"/>
        <end position="142"/>
    </location>
</feature>
<evidence type="ECO:0000256" key="5">
    <source>
        <dbReference type="ARBA" id="ARBA00023163"/>
    </source>
</evidence>
<evidence type="ECO:0000256" key="4">
    <source>
        <dbReference type="ARBA" id="ARBA00023125"/>
    </source>
</evidence>
<organism evidence="7 8">
    <name type="scientific">Acidisoma silvae</name>
    <dbReference type="NCBI Taxonomy" id="2802396"/>
    <lineage>
        <taxon>Bacteria</taxon>
        <taxon>Pseudomonadati</taxon>
        <taxon>Pseudomonadota</taxon>
        <taxon>Alphaproteobacteria</taxon>
        <taxon>Acetobacterales</taxon>
        <taxon>Acidocellaceae</taxon>
        <taxon>Acidisoma</taxon>
    </lineage>
</organism>